<dbReference type="SMART" id="SM00248">
    <property type="entry name" value="ANK"/>
    <property type="match status" value="5"/>
</dbReference>
<dbReference type="InterPro" id="IPR050889">
    <property type="entry name" value="Dendritic_Spine_Reg/Scaffold"/>
</dbReference>
<evidence type="ECO:0000313" key="7">
    <source>
        <dbReference type="Proteomes" id="UP000794436"/>
    </source>
</evidence>
<evidence type="ECO:0000256" key="1">
    <source>
        <dbReference type="ARBA" id="ARBA00022737"/>
    </source>
</evidence>
<dbReference type="SUPFAM" id="SSF48403">
    <property type="entry name" value="Ankyrin repeat"/>
    <property type="match status" value="1"/>
</dbReference>
<proteinExistence type="predicted"/>
<dbReference type="Pfam" id="PF00023">
    <property type="entry name" value="Ank"/>
    <property type="match status" value="1"/>
</dbReference>
<feature type="compositionally biased region" description="Low complexity" evidence="4">
    <location>
        <begin position="503"/>
        <end position="512"/>
    </location>
</feature>
<dbReference type="InterPro" id="IPR002110">
    <property type="entry name" value="Ankyrin_rpt"/>
</dbReference>
<dbReference type="Gene3D" id="1.25.40.20">
    <property type="entry name" value="Ankyrin repeat-containing domain"/>
    <property type="match status" value="1"/>
</dbReference>
<dbReference type="EMBL" id="SPLM01000002">
    <property type="protein sequence ID" value="TMW68376.1"/>
    <property type="molecule type" value="Genomic_DNA"/>
</dbReference>
<dbReference type="PRINTS" id="PR01415">
    <property type="entry name" value="ANKYRIN"/>
</dbReference>
<dbReference type="Gene3D" id="3.30.1520.10">
    <property type="entry name" value="Phox-like domain"/>
    <property type="match status" value="1"/>
</dbReference>
<feature type="repeat" description="ANK" evidence="3">
    <location>
        <begin position="407"/>
        <end position="439"/>
    </location>
</feature>
<feature type="repeat" description="ANK" evidence="3">
    <location>
        <begin position="308"/>
        <end position="340"/>
    </location>
</feature>
<evidence type="ECO:0000313" key="6">
    <source>
        <dbReference type="EMBL" id="TMW68376.1"/>
    </source>
</evidence>
<feature type="repeat" description="ANK" evidence="3">
    <location>
        <begin position="341"/>
        <end position="373"/>
    </location>
</feature>
<dbReference type="OrthoDB" id="20872at2759"/>
<evidence type="ECO:0000259" key="5">
    <source>
        <dbReference type="PROSITE" id="PS50195"/>
    </source>
</evidence>
<dbReference type="Proteomes" id="UP000794436">
    <property type="component" value="Unassembled WGS sequence"/>
</dbReference>
<dbReference type="InterPro" id="IPR001683">
    <property type="entry name" value="PX_dom"/>
</dbReference>
<gene>
    <name evidence="6" type="ORF">Poli38472_005844</name>
</gene>
<dbReference type="PROSITE" id="PS50297">
    <property type="entry name" value="ANK_REP_REGION"/>
    <property type="match status" value="4"/>
</dbReference>
<dbReference type="PROSITE" id="PS50195">
    <property type="entry name" value="PX"/>
    <property type="match status" value="1"/>
</dbReference>
<keyword evidence="1" id="KW-0677">Repeat</keyword>
<sequence length="528" mass="58981">MEVPTYDCARHQHRVAYEVVLFKQTTSVNGEVSTRRFATKRSYSDFRGLWKLLLRLTSAPSESSKQRPQQRWQYMFHGDTCGCEGRSTSCPFLGLHTVLDETPFPPRKFRRGSDATIETRRKELDNWLTTVHRYFASFSGSLLFSKLRREDCAVLRAYTTFVGAREHFPVQNLHALQRPLALKAWRAKQKEAAEAIPLLEADDIPESAISDEDSDEDEMVILGPDDCHRLPRLDVKPVGVKTMQTFLEDFCTHLLANFAEDIVELQAPELTEARRWEIALFVACRIGHTYGARLILHYYAHANVCMDDETSCLHIAARTGRQDIVFMLLSHAADANKANINGITPLIAACRNGSFEIARMLLNAGADISGCSTRGTRPLHAAIVSNSVEIVELLLKRGADANIPTSSGITPLHFAAKLGSIVMTELLLKHGADPEQQTNSGSDVLEIATIHGHQTICEMIQQDLERKRAPILSSRGLFRKLKLTSTGTTAVRIRSASQRRLRSPSLLPPSSSDTVDRLHTLEPPLLHA</sequence>
<dbReference type="GO" id="GO:0035091">
    <property type="term" value="F:phosphatidylinositol binding"/>
    <property type="evidence" value="ECO:0007669"/>
    <property type="project" value="InterPro"/>
</dbReference>
<dbReference type="InterPro" id="IPR036871">
    <property type="entry name" value="PX_dom_sf"/>
</dbReference>
<dbReference type="Pfam" id="PF12796">
    <property type="entry name" value="Ank_2"/>
    <property type="match status" value="1"/>
</dbReference>
<protein>
    <recommendedName>
        <fullName evidence="5">PX domain-containing protein</fullName>
    </recommendedName>
</protein>
<accession>A0A8K1CR99</accession>
<dbReference type="AlphaFoldDB" id="A0A8K1CR99"/>
<feature type="domain" description="PX" evidence="5">
    <location>
        <begin position="1"/>
        <end position="154"/>
    </location>
</feature>
<feature type="repeat" description="ANK" evidence="3">
    <location>
        <begin position="374"/>
        <end position="406"/>
    </location>
</feature>
<name>A0A8K1CR99_PYTOL</name>
<dbReference type="PANTHER" id="PTHR24166:SF48">
    <property type="entry name" value="PROTEIN VAPYRIN"/>
    <property type="match status" value="1"/>
</dbReference>
<keyword evidence="7" id="KW-1185">Reference proteome</keyword>
<feature type="region of interest" description="Disordered" evidence="4">
    <location>
        <begin position="495"/>
        <end position="528"/>
    </location>
</feature>
<comment type="caution">
    <text evidence="6">The sequence shown here is derived from an EMBL/GenBank/DDBJ whole genome shotgun (WGS) entry which is preliminary data.</text>
</comment>
<dbReference type="PROSITE" id="PS50088">
    <property type="entry name" value="ANK_REPEAT"/>
    <property type="match status" value="4"/>
</dbReference>
<evidence type="ECO:0000256" key="4">
    <source>
        <dbReference type="SAM" id="MobiDB-lite"/>
    </source>
</evidence>
<evidence type="ECO:0000256" key="3">
    <source>
        <dbReference type="PROSITE-ProRule" id="PRU00023"/>
    </source>
</evidence>
<keyword evidence="2 3" id="KW-0040">ANK repeat</keyword>
<reference evidence="6" key="1">
    <citation type="submission" date="2019-03" db="EMBL/GenBank/DDBJ databases">
        <title>Long read genome sequence of the mycoparasitic Pythium oligandrum ATCC 38472 isolated from sugarbeet rhizosphere.</title>
        <authorList>
            <person name="Gaulin E."/>
        </authorList>
    </citation>
    <scope>NUCLEOTIDE SEQUENCE</scope>
    <source>
        <strain evidence="6">ATCC 38472_TT</strain>
    </source>
</reference>
<dbReference type="InterPro" id="IPR036770">
    <property type="entry name" value="Ankyrin_rpt-contain_sf"/>
</dbReference>
<dbReference type="PANTHER" id="PTHR24166">
    <property type="entry name" value="ROLLING PEBBLES, ISOFORM B"/>
    <property type="match status" value="1"/>
</dbReference>
<organism evidence="6 7">
    <name type="scientific">Pythium oligandrum</name>
    <name type="common">Mycoparasitic fungus</name>
    <dbReference type="NCBI Taxonomy" id="41045"/>
    <lineage>
        <taxon>Eukaryota</taxon>
        <taxon>Sar</taxon>
        <taxon>Stramenopiles</taxon>
        <taxon>Oomycota</taxon>
        <taxon>Peronosporomycetes</taxon>
        <taxon>Pythiales</taxon>
        <taxon>Pythiaceae</taxon>
        <taxon>Pythium</taxon>
    </lineage>
</organism>
<evidence type="ECO:0000256" key="2">
    <source>
        <dbReference type="ARBA" id="ARBA00023043"/>
    </source>
</evidence>